<dbReference type="Proteomes" id="UP001374579">
    <property type="component" value="Unassembled WGS sequence"/>
</dbReference>
<dbReference type="InterPro" id="IPR029058">
    <property type="entry name" value="AB_hydrolase_fold"/>
</dbReference>
<sequence length="257" mass="28961">MSRPKKFMNCRYPHPEASHRLICFPWAGGGSNFYAAWGSQLPPNIEVHGITLGGRESRFRDKPCSSAQETVAEIASIIATDFTDRPFIFFGHSMGCLLAHETAVLLKKVYGRQPEHLYLSGVSAPHTKTRRESVTDLEGVTDEEFQEHLKGLGGTPPEILENPELLKVFLPALKADYTIVSQIVYERPKGKPALSCPITFFDGVDDDEHDYDGWKELTSGPFKLYKMPGGHFYLKDVHNYLRILENVRRDFPLAFGC</sequence>
<evidence type="ECO:0000256" key="9">
    <source>
        <dbReference type="ARBA" id="ARBA00073799"/>
    </source>
</evidence>
<dbReference type="PANTHER" id="PTHR11487">
    <property type="entry name" value="THIOESTERASE"/>
    <property type="match status" value="1"/>
</dbReference>
<keyword evidence="13" id="KW-1185">Reference proteome</keyword>
<comment type="caution">
    <text evidence="12">The sequence shown here is derived from an EMBL/GenBank/DDBJ whole genome shotgun (WGS) entry which is preliminary data.</text>
</comment>
<gene>
    <name evidence="12" type="ORF">V1264_014207</name>
</gene>
<accession>A0AAN9GIQ8</accession>
<comment type="similarity">
    <text evidence="1">Belongs to the thioesterase family.</text>
</comment>
<evidence type="ECO:0000256" key="2">
    <source>
        <dbReference type="ARBA" id="ARBA00012480"/>
    </source>
</evidence>
<evidence type="ECO:0000256" key="8">
    <source>
        <dbReference type="ARBA" id="ARBA00048536"/>
    </source>
</evidence>
<evidence type="ECO:0000256" key="3">
    <source>
        <dbReference type="ARBA" id="ARBA00022516"/>
    </source>
</evidence>
<keyword evidence="4" id="KW-0378">Hydrolase</keyword>
<comment type="catalytic activity">
    <reaction evidence="8">
        <text>(9Z)-octadecenoyl-[ACP] + H2O = (9Z)-octadecenoate + holo-[ACP] + H(+)</text>
        <dbReference type="Rhea" id="RHEA:15057"/>
        <dbReference type="Rhea" id="RHEA-COMP:9685"/>
        <dbReference type="Rhea" id="RHEA-COMP:9924"/>
        <dbReference type="ChEBI" id="CHEBI:15377"/>
        <dbReference type="ChEBI" id="CHEBI:15378"/>
        <dbReference type="ChEBI" id="CHEBI:30823"/>
        <dbReference type="ChEBI" id="CHEBI:64479"/>
        <dbReference type="ChEBI" id="CHEBI:78783"/>
        <dbReference type="EC" id="3.1.2.14"/>
    </reaction>
</comment>
<dbReference type="PANTHER" id="PTHR11487:SF0">
    <property type="entry name" value="S-ACYL FATTY ACID SYNTHASE THIOESTERASE, MEDIUM CHAIN"/>
    <property type="match status" value="1"/>
</dbReference>
<dbReference type="Pfam" id="PF00975">
    <property type="entry name" value="Thioesterase"/>
    <property type="match status" value="1"/>
</dbReference>
<dbReference type="InterPro" id="IPR001031">
    <property type="entry name" value="Thioesterase"/>
</dbReference>
<evidence type="ECO:0000313" key="12">
    <source>
        <dbReference type="EMBL" id="KAK7110313.1"/>
    </source>
</evidence>
<evidence type="ECO:0000313" key="13">
    <source>
        <dbReference type="Proteomes" id="UP001374579"/>
    </source>
</evidence>
<evidence type="ECO:0000256" key="7">
    <source>
        <dbReference type="ARBA" id="ARBA00023160"/>
    </source>
</evidence>
<evidence type="ECO:0000256" key="4">
    <source>
        <dbReference type="ARBA" id="ARBA00022801"/>
    </source>
</evidence>
<dbReference type="InterPro" id="IPR012223">
    <property type="entry name" value="TEII"/>
</dbReference>
<evidence type="ECO:0000259" key="11">
    <source>
        <dbReference type="Pfam" id="PF00975"/>
    </source>
</evidence>
<feature type="domain" description="Thioesterase" evidence="11">
    <location>
        <begin position="20"/>
        <end position="248"/>
    </location>
</feature>
<evidence type="ECO:0000256" key="10">
    <source>
        <dbReference type="ARBA" id="ARBA00079653"/>
    </source>
</evidence>
<protein>
    <recommendedName>
        <fullName evidence="9">S-acyl fatty acid synthase thioesterase, medium chain</fullName>
        <ecNumber evidence="2">3.1.2.14</ecNumber>
    </recommendedName>
    <alternativeName>
        <fullName evidence="10">Thioesterase II</fullName>
    </alternativeName>
</protein>
<keyword evidence="7" id="KW-0275">Fatty acid biosynthesis</keyword>
<proteinExistence type="inferred from homology"/>
<keyword evidence="5" id="KW-0276">Fatty acid metabolism</keyword>
<dbReference type="FunFam" id="3.40.50.1820:FF:000153">
    <property type="entry name" value="Surfactin synthase thioesterase subunit"/>
    <property type="match status" value="1"/>
</dbReference>
<evidence type="ECO:0000256" key="5">
    <source>
        <dbReference type="ARBA" id="ARBA00022832"/>
    </source>
</evidence>
<evidence type="ECO:0000256" key="1">
    <source>
        <dbReference type="ARBA" id="ARBA00007169"/>
    </source>
</evidence>
<name>A0AAN9GIQ8_9CAEN</name>
<dbReference type="EC" id="3.1.2.14" evidence="2"/>
<reference evidence="12 13" key="1">
    <citation type="submission" date="2024-02" db="EMBL/GenBank/DDBJ databases">
        <title>Chromosome-scale genome assembly of the rough periwinkle Littorina saxatilis.</title>
        <authorList>
            <person name="De Jode A."/>
            <person name="Faria R."/>
            <person name="Formenti G."/>
            <person name="Sims Y."/>
            <person name="Smith T.P."/>
            <person name="Tracey A."/>
            <person name="Wood J.M.D."/>
            <person name="Zagrodzka Z.B."/>
            <person name="Johannesson K."/>
            <person name="Butlin R.K."/>
            <person name="Leder E.H."/>
        </authorList>
    </citation>
    <scope>NUCLEOTIDE SEQUENCE [LARGE SCALE GENOMIC DNA]</scope>
    <source>
        <strain evidence="12">Snail1</strain>
        <tissue evidence="12">Muscle</tissue>
    </source>
</reference>
<dbReference type="GO" id="GO:0051792">
    <property type="term" value="P:medium-chain fatty acid biosynthetic process"/>
    <property type="evidence" value="ECO:0007669"/>
    <property type="project" value="UniProtKB-ARBA"/>
</dbReference>
<evidence type="ECO:0000256" key="6">
    <source>
        <dbReference type="ARBA" id="ARBA00023098"/>
    </source>
</evidence>
<keyword evidence="3" id="KW-0444">Lipid biosynthesis</keyword>
<keyword evidence="6" id="KW-0443">Lipid metabolism</keyword>
<dbReference type="GO" id="GO:0016297">
    <property type="term" value="F:fatty acyl-[ACP] hydrolase activity"/>
    <property type="evidence" value="ECO:0007669"/>
    <property type="project" value="UniProtKB-EC"/>
</dbReference>
<dbReference type="EMBL" id="JBAMIC010000003">
    <property type="protein sequence ID" value="KAK7110313.1"/>
    <property type="molecule type" value="Genomic_DNA"/>
</dbReference>
<dbReference type="Gene3D" id="3.40.50.1820">
    <property type="entry name" value="alpha/beta hydrolase"/>
    <property type="match status" value="1"/>
</dbReference>
<dbReference type="SUPFAM" id="SSF53474">
    <property type="entry name" value="alpha/beta-Hydrolases"/>
    <property type="match status" value="1"/>
</dbReference>
<organism evidence="12 13">
    <name type="scientific">Littorina saxatilis</name>
    <dbReference type="NCBI Taxonomy" id="31220"/>
    <lineage>
        <taxon>Eukaryota</taxon>
        <taxon>Metazoa</taxon>
        <taxon>Spiralia</taxon>
        <taxon>Lophotrochozoa</taxon>
        <taxon>Mollusca</taxon>
        <taxon>Gastropoda</taxon>
        <taxon>Caenogastropoda</taxon>
        <taxon>Littorinimorpha</taxon>
        <taxon>Littorinoidea</taxon>
        <taxon>Littorinidae</taxon>
        <taxon>Littorina</taxon>
    </lineage>
</organism>
<dbReference type="AlphaFoldDB" id="A0AAN9GIQ8"/>